<reference evidence="20 21" key="1">
    <citation type="journal article" date="2023" name="Microbiol. Spectr.">
        <title>Symbiosis of Carpenter Bees with Uncharacterized Lactic Acid Bacteria Showing NAD Auxotrophy.</title>
        <authorList>
            <person name="Kawasaki S."/>
            <person name="Ozawa K."/>
            <person name="Mori T."/>
            <person name="Yamamoto A."/>
            <person name="Ito M."/>
            <person name="Ohkuma M."/>
            <person name="Sakamoto M."/>
            <person name="Matsutani M."/>
        </authorList>
    </citation>
    <scope>NUCLEOTIDE SEQUENCE [LARGE SCALE GENOMIC DNA]</scope>
    <source>
        <strain evidence="20 21">XA3</strain>
    </source>
</reference>
<evidence type="ECO:0000256" key="4">
    <source>
        <dbReference type="ARBA" id="ARBA00022516"/>
    </source>
</evidence>
<evidence type="ECO:0000256" key="7">
    <source>
        <dbReference type="ARBA" id="ARBA00022741"/>
    </source>
</evidence>
<protein>
    <submittedName>
        <fullName evidence="20">UDP kinase</fullName>
    </submittedName>
</protein>
<dbReference type="GO" id="GO:0005524">
    <property type="term" value="F:ATP binding"/>
    <property type="evidence" value="ECO:0007669"/>
    <property type="project" value="UniProtKB-KW"/>
</dbReference>
<feature type="transmembrane region" description="Helical" evidence="19">
    <location>
        <begin position="34"/>
        <end position="51"/>
    </location>
</feature>
<dbReference type="Pfam" id="PF01219">
    <property type="entry name" value="DAGK_prokar"/>
    <property type="match status" value="1"/>
</dbReference>
<sequence>MAFKNSKFKHRNLFQAAKAAVFGIFFAFSQERNLRIDLVVFIVIGCLAKIFRFSLVEMIICFLNWVLIVSLEIVNTVFERLIDKMWGEEFNIEVKHLKDMAAAAVFVLSACLVIITAVIILAKIFHI</sequence>
<keyword evidence="14" id="KW-1208">Phospholipid metabolism</keyword>
<feature type="binding site" evidence="18">
    <location>
        <position position="79"/>
    </location>
    <ligand>
        <name>a divalent metal cation</name>
        <dbReference type="ChEBI" id="CHEBI:60240"/>
    </ligand>
</feature>
<proteinExistence type="inferred from homology"/>
<evidence type="ECO:0000313" key="20">
    <source>
        <dbReference type="EMBL" id="BDR58629.1"/>
    </source>
</evidence>
<keyword evidence="4" id="KW-0444">Lipid biosynthesis</keyword>
<feature type="binding site" evidence="16">
    <location>
        <position position="72"/>
    </location>
    <ligand>
        <name>substrate</name>
    </ligand>
</feature>
<evidence type="ECO:0000256" key="16">
    <source>
        <dbReference type="PIRSR" id="PIRSR600829-2"/>
    </source>
</evidence>
<dbReference type="EMBL" id="AP026802">
    <property type="protein sequence ID" value="BDR58629.1"/>
    <property type="molecule type" value="Genomic_DNA"/>
</dbReference>
<dbReference type="CDD" id="cd14263">
    <property type="entry name" value="DAGK_IM_like"/>
    <property type="match status" value="1"/>
</dbReference>
<dbReference type="PANTHER" id="PTHR34299:SF1">
    <property type="entry name" value="DIACYLGLYCEROL KINASE"/>
    <property type="match status" value="1"/>
</dbReference>
<evidence type="ECO:0000256" key="10">
    <source>
        <dbReference type="ARBA" id="ARBA00022989"/>
    </source>
</evidence>
<feature type="binding site" evidence="17">
    <location>
        <position position="79"/>
    </location>
    <ligand>
        <name>ATP</name>
        <dbReference type="ChEBI" id="CHEBI:30616"/>
    </ligand>
</feature>
<dbReference type="InterPro" id="IPR036945">
    <property type="entry name" value="DAGK_sf"/>
</dbReference>
<keyword evidence="10 19" id="KW-1133">Transmembrane helix</keyword>
<evidence type="ECO:0000256" key="13">
    <source>
        <dbReference type="ARBA" id="ARBA00023209"/>
    </source>
</evidence>
<evidence type="ECO:0000256" key="17">
    <source>
        <dbReference type="PIRSR" id="PIRSR600829-3"/>
    </source>
</evidence>
<dbReference type="GO" id="GO:0016301">
    <property type="term" value="F:kinase activity"/>
    <property type="evidence" value="ECO:0007669"/>
    <property type="project" value="UniProtKB-KW"/>
</dbReference>
<feature type="transmembrane region" description="Helical" evidence="19">
    <location>
        <begin position="12"/>
        <end position="28"/>
    </location>
</feature>
<comment type="cofactor">
    <cofactor evidence="18">
        <name>Mg(2+)</name>
        <dbReference type="ChEBI" id="CHEBI:18420"/>
    </cofactor>
    <text evidence="18">Mn(2+), Zn(2+), Cd(2+) and Co(2+) support activity to lesser extents.</text>
</comment>
<dbReference type="Gene3D" id="1.10.287.3610">
    <property type="match status" value="1"/>
</dbReference>
<feature type="active site" description="Proton acceptor" evidence="15">
    <location>
        <position position="72"/>
    </location>
</feature>
<evidence type="ECO:0000256" key="14">
    <source>
        <dbReference type="ARBA" id="ARBA00023264"/>
    </source>
</evidence>
<keyword evidence="3" id="KW-1003">Cell membrane</keyword>
<dbReference type="GO" id="GO:0005886">
    <property type="term" value="C:plasma membrane"/>
    <property type="evidence" value="ECO:0007669"/>
    <property type="project" value="UniProtKB-SubCell"/>
</dbReference>
<comment type="subcellular location">
    <subcellularLocation>
        <location evidence="1">Cell membrane</location>
        <topology evidence="1">Multi-pass membrane protein</topology>
    </subcellularLocation>
</comment>
<evidence type="ECO:0000256" key="12">
    <source>
        <dbReference type="ARBA" id="ARBA00023136"/>
    </source>
</evidence>
<evidence type="ECO:0000256" key="2">
    <source>
        <dbReference type="ARBA" id="ARBA00005967"/>
    </source>
</evidence>
<evidence type="ECO:0000256" key="6">
    <source>
        <dbReference type="ARBA" id="ARBA00022692"/>
    </source>
</evidence>
<feature type="binding site" evidence="18">
    <location>
        <position position="31"/>
    </location>
    <ligand>
        <name>a divalent metal cation</name>
        <dbReference type="ChEBI" id="CHEBI:60240"/>
    </ligand>
</feature>
<evidence type="ECO:0000256" key="8">
    <source>
        <dbReference type="ARBA" id="ARBA00022777"/>
    </source>
</evidence>
<keyword evidence="8 20" id="KW-0418">Kinase</keyword>
<dbReference type="InterPro" id="IPR000829">
    <property type="entry name" value="DAGK"/>
</dbReference>
<organism evidence="20 21">
    <name type="scientific">Xylocopilactobacillus apicola</name>
    <dbReference type="NCBI Taxonomy" id="2932184"/>
    <lineage>
        <taxon>Bacteria</taxon>
        <taxon>Bacillati</taxon>
        <taxon>Bacillota</taxon>
        <taxon>Bacilli</taxon>
        <taxon>Lactobacillales</taxon>
        <taxon>Lactobacillaceae</taxon>
        <taxon>Xylocopilactobacillus</taxon>
    </lineage>
</organism>
<evidence type="ECO:0000256" key="15">
    <source>
        <dbReference type="PIRSR" id="PIRSR600829-1"/>
    </source>
</evidence>
<dbReference type="Proteomes" id="UP001321861">
    <property type="component" value="Chromosome"/>
</dbReference>
<keyword evidence="12 19" id="KW-0472">Membrane</keyword>
<dbReference type="GO" id="GO:0008654">
    <property type="term" value="P:phospholipid biosynthetic process"/>
    <property type="evidence" value="ECO:0007669"/>
    <property type="project" value="UniProtKB-KW"/>
</dbReference>
<keyword evidence="9 17" id="KW-0067">ATP-binding</keyword>
<dbReference type="PANTHER" id="PTHR34299">
    <property type="entry name" value="DIACYLGLYCEROL KINASE"/>
    <property type="match status" value="1"/>
</dbReference>
<name>A0AAU9D4C7_9LACO</name>
<evidence type="ECO:0000256" key="11">
    <source>
        <dbReference type="ARBA" id="ARBA00023098"/>
    </source>
</evidence>
<evidence type="ECO:0000256" key="5">
    <source>
        <dbReference type="ARBA" id="ARBA00022679"/>
    </source>
</evidence>
<keyword evidence="7 17" id="KW-0547">Nucleotide-binding</keyword>
<accession>A0AAU9D4C7</accession>
<keyword evidence="5" id="KW-0808">Transferase</keyword>
<gene>
    <name evidence="20" type="primary">dgkA2</name>
    <name evidence="20" type="ORF">XA3_10700</name>
</gene>
<feature type="transmembrane region" description="Helical" evidence="19">
    <location>
        <begin position="58"/>
        <end position="78"/>
    </location>
</feature>
<evidence type="ECO:0000256" key="18">
    <source>
        <dbReference type="PIRSR" id="PIRSR600829-4"/>
    </source>
</evidence>
<dbReference type="GO" id="GO:0046872">
    <property type="term" value="F:metal ion binding"/>
    <property type="evidence" value="ECO:0007669"/>
    <property type="project" value="UniProtKB-KW"/>
</dbReference>
<keyword evidence="21" id="KW-1185">Reference proteome</keyword>
<dbReference type="KEGG" id="xap:XA3_10700"/>
<evidence type="ECO:0000256" key="19">
    <source>
        <dbReference type="SAM" id="Phobius"/>
    </source>
</evidence>
<comment type="similarity">
    <text evidence="2">Belongs to the bacterial diacylglycerol kinase family.</text>
</comment>
<keyword evidence="18" id="KW-0460">Magnesium</keyword>
<evidence type="ECO:0000256" key="3">
    <source>
        <dbReference type="ARBA" id="ARBA00022475"/>
    </source>
</evidence>
<feature type="transmembrane region" description="Helical" evidence="19">
    <location>
        <begin position="100"/>
        <end position="122"/>
    </location>
</feature>
<keyword evidence="18" id="KW-0479">Metal-binding</keyword>
<evidence type="ECO:0000313" key="21">
    <source>
        <dbReference type="Proteomes" id="UP001321861"/>
    </source>
</evidence>
<evidence type="ECO:0000256" key="9">
    <source>
        <dbReference type="ARBA" id="ARBA00022840"/>
    </source>
</evidence>
<keyword evidence="11" id="KW-0443">Lipid metabolism</keyword>
<dbReference type="RefSeq" id="WP_317636503.1">
    <property type="nucleotide sequence ID" value="NZ_AP026802.1"/>
</dbReference>
<feature type="binding site" evidence="17">
    <location>
        <position position="31"/>
    </location>
    <ligand>
        <name>ATP</name>
        <dbReference type="ChEBI" id="CHEBI:30616"/>
    </ligand>
</feature>
<feature type="binding site" evidence="17">
    <location>
        <begin position="98"/>
        <end position="99"/>
    </location>
    <ligand>
        <name>ATP</name>
        <dbReference type="ChEBI" id="CHEBI:30616"/>
    </ligand>
</feature>
<dbReference type="AlphaFoldDB" id="A0AAU9D4C7"/>
<evidence type="ECO:0000256" key="1">
    <source>
        <dbReference type="ARBA" id="ARBA00004651"/>
    </source>
</evidence>
<keyword evidence="13" id="KW-0594">Phospholipid biosynthesis</keyword>
<keyword evidence="6 19" id="KW-0812">Transmembrane</keyword>